<accession>A0ABP0Y9S8</accession>
<dbReference type="EMBL" id="OZ021737">
    <property type="protein sequence ID" value="CAK9317174.1"/>
    <property type="molecule type" value="Genomic_DNA"/>
</dbReference>
<evidence type="ECO:0000313" key="1">
    <source>
        <dbReference type="EMBL" id="CAK9317174.1"/>
    </source>
</evidence>
<reference evidence="1 2" key="1">
    <citation type="submission" date="2024-03" db="EMBL/GenBank/DDBJ databases">
        <authorList>
            <person name="Gkanogiannis A."/>
            <person name="Becerra Lopez-Lavalle L."/>
        </authorList>
    </citation>
    <scope>NUCLEOTIDE SEQUENCE [LARGE SCALE GENOMIC DNA]</scope>
</reference>
<organism evidence="1 2">
    <name type="scientific">Citrullus colocynthis</name>
    <name type="common">colocynth</name>
    <dbReference type="NCBI Taxonomy" id="252529"/>
    <lineage>
        <taxon>Eukaryota</taxon>
        <taxon>Viridiplantae</taxon>
        <taxon>Streptophyta</taxon>
        <taxon>Embryophyta</taxon>
        <taxon>Tracheophyta</taxon>
        <taxon>Spermatophyta</taxon>
        <taxon>Magnoliopsida</taxon>
        <taxon>eudicotyledons</taxon>
        <taxon>Gunneridae</taxon>
        <taxon>Pentapetalae</taxon>
        <taxon>rosids</taxon>
        <taxon>fabids</taxon>
        <taxon>Cucurbitales</taxon>
        <taxon>Cucurbitaceae</taxon>
        <taxon>Benincaseae</taxon>
        <taxon>Citrullus</taxon>
    </lineage>
</organism>
<sequence length="83" mass="9585">MKNKSVILDSGGWRYGASDLPQLEELTPLFSTIYQMPSAQIIISNAHLVNYHFHFAQWLNIVQDNDTQHKIKLALSFLIWLTI</sequence>
<dbReference type="Proteomes" id="UP001642487">
    <property type="component" value="Chromosome 3"/>
</dbReference>
<protein>
    <submittedName>
        <fullName evidence="1">Uncharacterized protein</fullName>
    </submittedName>
</protein>
<keyword evidence="2" id="KW-1185">Reference proteome</keyword>
<name>A0ABP0Y9S8_9ROSI</name>
<proteinExistence type="predicted"/>
<gene>
    <name evidence="1" type="ORF">CITCOLO1_LOCUS9073</name>
</gene>
<evidence type="ECO:0000313" key="2">
    <source>
        <dbReference type="Proteomes" id="UP001642487"/>
    </source>
</evidence>